<accession>A0A8T0RJY8</accession>
<protein>
    <submittedName>
        <fullName evidence="1">Uncharacterized protein</fullName>
    </submittedName>
</protein>
<reference evidence="1" key="1">
    <citation type="submission" date="2020-05" db="EMBL/GenBank/DDBJ databases">
        <title>WGS assembly of Panicum virgatum.</title>
        <authorList>
            <person name="Lovell J.T."/>
            <person name="Jenkins J."/>
            <person name="Shu S."/>
            <person name="Juenger T.E."/>
            <person name="Schmutz J."/>
        </authorList>
    </citation>
    <scope>NUCLEOTIDE SEQUENCE</scope>
    <source>
        <strain evidence="1">AP13</strain>
    </source>
</reference>
<dbReference type="PROSITE" id="PS51318">
    <property type="entry name" value="TAT"/>
    <property type="match status" value="1"/>
</dbReference>
<dbReference type="AlphaFoldDB" id="A0A8T0RJY8"/>
<sequence>MATRRLFQRSTSLLGAHASAARAAAAAAAAPPARYFNIFRCSHADAKTSLTTIGMPSTIMNGMKPAFLYFARGVKRTFSSSASKSNNHKFAMEADMAARQTQDAACKPKPLLDKNIDKDVDTIIALMAFTSVGVLYLESKRRNSGSSRCLNCHNCPCPGSNPKVQQD</sequence>
<organism evidence="1 2">
    <name type="scientific">Panicum virgatum</name>
    <name type="common">Blackwell switchgrass</name>
    <dbReference type="NCBI Taxonomy" id="38727"/>
    <lineage>
        <taxon>Eukaryota</taxon>
        <taxon>Viridiplantae</taxon>
        <taxon>Streptophyta</taxon>
        <taxon>Embryophyta</taxon>
        <taxon>Tracheophyta</taxon>
        <taxon>Spermatophyta</taxon>
        <taxon>Magnoliopsida</taxon>
        <taxon>Liliopsida</taxon>
        <taxon>Poales</taxon>
        <taxon>Poaceae</taxon>
        <taxon>PACMAD clade</taxon>
        <taxon>Panicoideae</taxon>
        <taxon>Panicodae</taxon>
        <taxon>Paniceae</taxon>
        <taxon>Panicinae</taxon>
        <taxon>Panicum</taxon>
        <taxon>Panicum sect. Hiantes</taxon>
    </lineage>
</organism>
<keyword evidence="2" id="KW-1185">Reference proteome</keyword>
<dbReference type="EMBL" id="CM029047">
    <property type="protein sequence ID" value="KAG2585288.1"/>
    <property type="molecule type" value="Genomic_DNA"/>
</dbReference>
<dbReference type="Proteomes" id="UP000823388">
    <property type="component" value="Chromosome 6K"/>
</dbReference>
<proteinExistence type="predicted"/>
<dbReference type="InterPro" id="IPR006311">
    <property type="entry name" value="TAT_signal"/>
</dbReference>
<gene>
    <name evidence="1" type="ORF">PVAP13_6KG382500</name>
</gene>
<evidence type="ECO:0000313" key="1">
    <source>
        <dbReference type="EMBL" id="KAG2585288.1"/>
    </source>
</evidence>
<comment type="caution">
    <text evidence="1">The sequence shown here is derived from an EMBL/GenBank/DDBJ whole genome shotgun (WGS) entry which is preliminary data.</text>
</comment>
<name>A0A8T0RJY8_PANVG</name>
<evidence type="ECO:0000313" key="2">
    <source>
        <dbReference type="Proteomes" id="UP000823388"/>
    </source>
</evidence>